<dbReference type="Pfam" id="PF12710">
    <property type="entry name" value="HAD"/>
    <property type="match status" value="1"/>
</dbReference>
<organism evidence="1 2">
    <name type="scientific">Rhizoctonia solani</name>
    <dbReference type="NCBI Taxonomy" id="456999"/>
    <lineage>
        <taxon>Eukaryota</taxon>
        <taxon>Fungi</taxon>
        <taxon>Dikarya</taxon>
        <taxon>Basidiomycota</taxon>
        <taxon>Agaricomycotina</taxon>
        <taxon>Agaricomycetes</taxon>
        <taxon>Cantharellales</taxon>
        <taxon>Ceratobasidiaceae</taxon>
        <taxon>Rhizoctonia</taxon>
    </lineage>
</organism>
<dbReference type="EMBL" id="CAJMWZ010002799">
    <property type="protein sequence ID" value="CAE6462770.1"/>
    <property type="molecule type" value="Genomic_DNA"/>
</dbReference>
<dbReference type="SUPFAM" id="SSF56784">
    <property type="entry name" value="HAD-like"/>
    <property type="match status" value="1"/>
</dbReference>
<protein>
    <submittedName>
        <fullName evidence="1">Uncharacterized protein</fullName>
    </submittedName>
</protein>
<dbReference type="GO" id="GO:0006564">
    <property type="term" value="P:L-serine biosynthetic process"/>
    <property type="evidence" value="ECO:0007669"/>
    <property type="project" value="TreeGrafter"/>
</dbReference>
<sequence>MSAPTLTYPPLHKDAKFVILSDWDGTITNFDSNDYLTDNVGYGYEKRRASNKEVLAGNKTFRDSFREMLESVHLPLDECKEILKKNIKLDTGFKDFFEWCKANDVPFIIVSRYESINRSVPLPHGLYSHFCIVSRHAARYPGSL</sequence>
<dbReference type="PANTHER" id="PTHR43344">
    <property type="entry name" value="PHOSPHOSERINE PHOSPHATASE"/>
    <property type="match status" value="1"/>
</dbReference>
<dbReference type="NCBIfam" id="TIGR01488">
    <property type="entry name" value="HAD-SF-IB"/>
    <property type="match status" value="1"/>
</dbReference>
<comment type="caution">
    <text evidence="1">The sequence shown here is derived from an EMBL/GenBank/DDBJ whole genome shotgun (WGS) entry which is preliminary data.</text>
</comment>
<dbReference type="GO" id="GO:0000287">
    <property type="term" value="F:magnesium ion binding"/>
    <property type="evidence" value="ECO:0007669"/>
    <property type="project" value="TreeGrafter"/>
</dbReference>
<dbReference type="AlphaFoldDB" id="A0A8H3GRQ9"/>
<dbReference type="Proteomes" id="UP000663850">
    <property type="component" value="Unassembled WGS sequence"/>
</dbReference>
<gene>
    <name evidence="1" type="ORF">RDB_LOCUS53164</name>
</gene>
<dbReference type="GO" id="GO:0036424">
    <property type="term" value="F:L-phosphoserine phosphatase activity"/>
    <property type="evidence" value="ECO:0007669"/>
    <property type="project" value="TreeGrafter"/>
</dbReference>
<dbReference type="GO" id="GO:0005737">
    <property type="term" value="C:cytoplasm"/>
    <property type="evidence" value="ECO:0007669"/>
    <property type="project" value="TreeGrafter"/>
</dbReference>
<dbReference type="InterPro" id="IPR036412">
    <property type="entry name" value="HAD-like_sf"/>
</dbReference>
<proteinExistence type="predicted"/>
<reference evidence="1" key="1">
    <citation type="submission" date="2021-01" db="EMBL/GenBank/DDBJ databases">
        <authorList>
            <person name="Kaushik A."/>
        </authorList>
    </citation>
    <scope>NUCLEOTIDE SEQUENCE</scope>
    <source>
        <strain evidence="1">Type strain: AG8-Rh-89/</strain>
    </source>
</reference>
<dbReference type="PANTHER" id="PTHR43344:SF21">
    <property type="entry name" value="POLYOL PHOSPHATE PHOSPHATASE PYP1"/>
    <property type="match status" value="1"/>
</dbReference>
<accession>A0A8H3GRQ9</accession>
<evidence type="ECO:0000313" key="2">
    <source>
        <dbReference type="Proteomes" id="UP000663850"/>
    </source>
</evidence>
<dbReference type="InterPro" id="IPR023214">
    <property type="entry name" value="HAD_sf"/>
</dbReference>
<name>A0A8H3GRQ9_9AGAM</name>
<dbReference type="Gene3D" id="3.40.50.1000">
    <property type="entry name" value="HAD superfamily/HAD-like"/>
    <property type="match status" value="1"/>
</dbReference>
<evidence type="ECO:0000313" key="1">
    <source>
        <dbReference type="EMBL" id="CAE6462770.1"/>
    </source>
</evidence>
<dbReference type="InterPro" id="IPR050582">
    <property type="entry name" value="HAD-like_SerB"/>
</dbReference>